<evidence type="ECO:0000313" key="3">
    <source>
        <dbReference type="EMBL" id="OAQ20074.1"/>
    </source>
</evidence>
<name>A0A179D1Y2_9BACT</name>
<gene>
    <name evidence="3" type="ORF">TDIS_1799</name>
</gene>
<dbReference type="Proteomes" id="UP000078390">
    <property type="component" value="Unassembled WGS sequence"/>
</dbReference>
<accession>A0A179D1Y2</accession>
<dbReference type="AlphaFoldDB" id="A0A179D1Y2"/>
<dbReference type="OrthoDB" id="9778168at2"/>
<comment type="caution">
    <text evidence="3">The sequence shown here is derived from an EMBL/GenBank/DDBJ whole genome shotgun (WGS) entry which is preliminary data.</text>
</comment>
<keyword evidence="4" id="KW-1185">Reference proteome</keyword>
<dbReference type="PANTHER" id="PTHR43566">
    <property type="entry name" value="CONSERVED PROTEIN"/>
    <property type="match status" value="1"/>
</dbReference>
<reference evidence="3 4" key="1">
    <citation type="submission" date="2016-04" db="EMBL/GenBank/DDBJ databases">
        <title>Genome analysis of Thermosulfurimonas dismutans, the first thermophilic sulfur-disproportionating bacterium of the phylum Thermodesulfobacteria.</title>
        <authorList>
            <person name="Mardanov A.V."/>
            <person name="Beletsky A.V."/>
            <person name="Kadnikov V.V."/>
            <person name="Slobodkin A.I."/>
            <person name="Ravin N.V."/>
        </authorList>
    </citation>
    <scope>NUCLEOTIDE SEQUENCE [LARGE SCALE GENOMIC DNA]</scope>
    <source>
        <strain evidence="3 4">S95</strain>
    </source>
</reference>
<dbReference type="Pfam" id="PF13635">
    <property type="entry name" value="DUF4143"/>
    <property type="match status" value="1"/>
</dbReference>
<dbReference type="SUPFAM" id="SSF52540">
    <property type="entry name" value="P-loop containing nucleoside triphosphate hydrolases"/>
    <property type="match status" value="1"/>
</dbReference>
<feature type="domain" description="AAA" evidence="1">
    <location>
        <begin position="22"/>
        <end position="138"/>
    </location>
</feature>
<evidence type="ECO:0000259" key="2">
    <source>
        <dbReference type="Pfam" id="PF13635"/>
    </source>
</evidence>
<dbReference type="EMBL" id="LWLG01000016">
    <property type="protein sequence ID" value="OAQ20074.1"/>
    <property type="molecule type" value="Genomic_DNA"/>
</dbReference>
<proteinExistence type="predicted"/>
<dbReference type="InterPro" id="IPR041682">
    <property type="entry name" value="AAA_14"/>
</dbReference>
<feature type="domain" description="DUF4143" evidence="2">
    <location>
        <begin position="194"/>
        <end position="352"/>
    </location>
</feature>
<dbReference type="PATRIC" id="fig|999894.6.peg.1798"/>
<dbReference type="STRING" id="999894.TDIS_1799"/>
<evidence type="ECO:0008006" key="5">
    <source>
        <dbReference type="Google" id="ProtNLM"/>
    </source>
</evidence>
<sequence>METRFKPRILQASLKKAAEKFPSVTLIGPRQSGKTSLVRITFPEYQYVNLEDPEERAFAREDPRGFLRLYHGRVIFDEIQRVPELLSYLQPLIDEDPQPGRFIFTGSGRFQLLQSVSQSLAGRTLFLTLLPFSLAELLEEASLDPERFDEEPPTRPKPPFSLEELLFKGLYPPVHTRGLPAREWLGAYYMAYVERDVREILNIGNLEAFQKFIRLCAGRVGQVLNLSSLASDTGISHTTARRWLSVLQAAFIVHLLKPHHQNFSKRLIKSPKIYFFDTGLLCYLLGIRKPEDVLVHPLRGAIFENFVFSELYKAFAHRGEEPPLYFWRDRTGHEIDFLLDLGVRLIPVEAKSAETVTRDQLRNLLYYRKLAGKIVKHGVLVYGGERTLEREGLIVRPWFMCS</sequence>
<dbReference type="Pfam" id="PF13173">
    <property type="entry name" value="AAA_14"/>
    <property type="match status" value="1"/>
</dbReference>
<dbReference type="PANTHER" id="PTHR43566:SF2">
    <property type="entry name" value="DUF4143 DOMAIN-CONTAINING PROTEIN"/>
    <property type="match status" value="1"/>
</dbReference>
<dbReference type="InterPro" id="IPR025420">
    <property type="entry name" value="DUF4143"/>
</dbReference>
<evidence type="ECO:0000313" key="4">
    <source>
        <dbReference type="Proteomes" id="UP000078390"/>
    </source>
</evidence>
<protein>
    <recommendedName>
        <fullName evidence="5">ATP-binding protein</fullName>
    </recommendedName>
</protein>
<organism evidence="3 4">
    <name type="scientific">Thermosulfurimonas dismutans</name>
    <dbReference type="NCBI Taxonomy" id="999894"/>
    <lineage>
        <taxon>Bacteria</taxon>
        <taxon>Pseudomonadati</taxon>
        <taxon>Thermodesulfobacteriota</taxon>
        <taxon>Thermodesulfobacteria</taxon>
        <taxon>Thermodesulfobacteriales</taxon>
        <taxon>Thermodesulfobacteriaceae</taxon>
        <taxon>Thermosulfurimonas</taxon>
    </lineage>
</organism>
<dbReference type="InterPro" id="IPR027417">
    <property type="entry name" value="P-loop_NTPase"/>
</dbReference>
<dbReference type="RefSeq" id="WP_068671475.1">
    <property type="nucleotide sequence ID" value="NZ_LWLG01000016.1"/>
</dbReference>
<evidence type="ECO:0000259" key="1">
    <source>
        <dbReference type="Pfam" id="PF13173"/>
    </source>
</evidence>